<evidence type="ECO:0000313" key="7">
    <source>
        <dbReference type="EMBL" id="KAH3663372.1"/>
    </source>
</evidence>
<dbReference type="GO" id="GO:0016020">
    <property type="term" value="C:membrane"/>
    <property type="evidence" value="ECO:0007669"/>
    <property type="project" value="UniProtKB-SubCell"/>
</dbReference>
<proteinExistence type="predicted"/>
<comment type="caution">
    <text evidence="7">The sequence shown here is derived from an EMBL/GenBank/DDBJ whole genome shotgun (WGS) entry which is preliminary data.</text>
</comment>
<reference evidence="7" key="1">
    <citation type="journal article" date="2021" name="Open Biol.">
        <title>Shared evolutionary footprints suggest mitochondrial oxidative damage underlies multiple complex I losses in fungi.</title>
        <authorList>
            <person name="Schikora-Tamarit M.A."/>
            <person name="Marcet-Houben M."/>
            <person name="Nosek J."/>
            <person name="Gabaldon T."/>
        </authorList>
    </citation>
    <scope>NUCLEOTIDE SEQUENCE</scope>
    <source>
        <strain evidence="7">CBS6075</strain>
    </source>
</reference>
<dbReference type="InterPro" id="IPR051645">
    <property type="entry name" value="PER33/POM33_regulator"/>
</dbReference>
<sequence>MADEPIWLFSNGSSISFRLAKSLMSLNHFLVQGFHLVVVAVEQRQERGLGSGGSLDTTESQIVSGTLHVSEIPEQLLDPQGGSFSNSSELGRLEMGPSQDRQVFVLQGELGQSVDHVHQLWDQHVVGVSQENEIGIISDIARGGSQMDDSGSSRTGGPENMDVGHHVVSYNGLLFFGSLDLLVGDLEVLGHLLNSFVSDHRKTERLLGDSQVVPQLSPGGESVTQREDLGHLLRRVPRRQRGGVVQHPPRLHQCSCASPLSPPSIPAPVLKTNPSSHHQPVPALANFILFILSMSSQTSTVPNGTLKPEMPVSDKKNRKLRKKASRPQPVLKFAWIGGHVATIIFSLVYLAYYVTRKSHKLLIPRICYRLSFTGVWISYSVAIASQFNRKSLPSYFTLMATENFQYLVLSVAWFFGRSSFFKLAPYILISTLQLASHFHIKPILKADSLFEKAILYDQIFVFAVLVVDTLLMRGNSGFGLVIYAMFFWLRLLYSEDTRFFLYSVINKLDSVMSKQKNPKVVETWSEVKKFLSIRQSKFESEYLAQ</sequence>
<keyword evidence="2 6" id="KW-0812">Transmembrane</keyword>
<keyword evidence="8" id="KW-1185">Reference proteome</keyword>
<evidence type="ECO:0000256" key="1">
    <source>
        <dbReference type="ARBA" id="ARBA00004141"/>
    </source>
</evidence>
<dbReference type="RefSeq" id="XP_046059795.1">
    <property type="nucleotide sequence ID" value="XM_046206538.1"/>
</dbReference>
<dbReference type="PANTHER" id="PTHR12703:SF3">
    <property type="entry name" value="ABR032WP"/>
    <property type="match status" value="1"/>
</dbReference>
<keyword evidence="4 6" id="KW-0472">Membrane</keyword>
<evidence type="ECO:0000256" key="2">
    <source>
        <dbReference type="ARBA" id="ARBA00022692"/>
    </source>
</evidence>
<reference evidence="7" key="2">
    <citation type="submission" date="2021-01" db="EMBL/GenBank/DDBJ databases">
        <authorList>
            <person name="Schikora-Tamarit M.A."/>
        </authorList>
    </citation>
    <scope>NUCLEOTIDE SEQUENCE</scope>
    <source>
        <strain evidence="7">CBS6075</strain>
    </source>
</reference>
<dbReference type="GO" id="GO:0061024">
    <property type="term" value="P:membrane organization"/>
    <property type="evidence" value="ECO:0007669"/>
    <property type="project" value="TreeGrafter"/>
</dbReference>
<dbReference type="Proteomes" id="UP000769157">
    <property type="component" value="Unassembled WGS sequence"/>
</dbReference>
<comment type="subcellular location">
    <subcellularLocation>
        <location evidence="1">Membrane</location>
        <topology evidence="1">Multi-pass membrane protein</topology>
    </subcellularLocation>
</comment>
<evidence type="ECO:0000256" key="5">
    <source>
        <dbReference type="SAM" id="MobiDB-lite"/>
    </source>
</evidence>
<gene>
    <name evidence="7" type="ORF">OGAPHI_005362</name>
</gene>
<feature type="transmembrane region" description="Helical" evidence="6">
    <location>
        <begin position="366"/>
        <end position="387"/>
    </location>
</feature>
<evidence type="ECO:0000256" key="6">
    <source>
        <dbReference type="SAM" id="Phobius"/>
    </source>
</evidence>
<organism evidence="7 8">
    <name type="scientific">Ogataea philodendri</name>
    <dbReference type="NCBI Taxonomy" id="1378263"/>
    <lineage>
        <taxon>Eukaryota</taxon>
        <taxon>Fungi</taxon>
        <taxon>Dikarya</taxon>
        <taxon>Ascomycota</taxon>
        <taxon>Saccharomycotina</taxon>
        <taxon>Pichiomycetes</taxon>
        <taxon>Pichiales</taxon>
        <taxon>Pichiaceae</taxon>
        <taxon>Ogataea</taxon>
    </lineage>
</organism>
<feature type="region of interest" description="Disordered" evidence="5">
    <location>
        <begin position="299"/>
        <end position="321"/>
    </location>
</feature>
<dbReference type="GO" id="GO:0005783">
    <property type="term" value="C:endoplasmic reticulum"/>
    <property type="evidence" value="ECO:0007669"/>
    <property type="project" value="TreeGrafter"/>
</dbReference>
<evidence type="ECO:0000256" key="4">
    <source>
        <dbReference type="ARBA" id="ARBA00023136"/>
    </source>
</evidence>
<feature type="transmembrane region" description="Helical" evidence="6">
    <location>
        <begin position="477"/>
        <end position="493"/>
    </location>
</feature>
<dbReference type="AlphaFoldDB" id="A0A9P8P226"/>
<dbReference type="EMBL" id="JAEUBE010000375">
    <property type="protein sequence ID" value="KAH3663372.1"/>
    <property type="molecule type" value="Genomic_DNA"/>
</dbReference>
<feature type="transmembrane region" description="Helical" evidence="6">
    <location>
        <begin position="333"/>
        <end position="354"/>
    </location>
</feature>
<accession>A0A9P8P226</accession>
<protein>
    <submittedName>
        <fullName evidence="7">Uncharacterized protein</fullName>
    </submittedName>
</protein>
<dbReference type="GeneID" id="70237326"/>
<dbReference type="GO" id="GO:0071786">
    <property type="term" value="P:endoplasmic reticulum tubular network organization"/>
    <property type="evidence" value="ECO:0007669"/>
    <property type="project" value="TreeGrafter"/>
</dbReference>
<evidence type="ECO:0000313" key="8">
    <source>
        <dbReference type="Proteomes" id="UP000769157"/>
    </source>
</evidence>
<dbReference type="PANTHER" id="PTHR12703">
    <property type="entry name" value="TRANSMEMBRANE PROTEIN 33"/>
    <property type="match status" value="1"/>
</dbReference>
<dbReference type="OrthoDB" id="5581259at2759"/>
<keyword evidence="3 6" id="KW-1133">Transmembrane helix</keyword>
<evidence type="ECO:0000256" key="3">
    <source>
        <dbReference type="ARBA" id="ARBA00022989"/>
    </source>
</evidence>
<name>A0A9P8P226_9ASCO</name>